<dbReference type="Gene3D" id="1.10.268.20">
    <property type="match status" value="1"/>
</dbReference>
<keyword evidence="1" id="KW-1185">Reference proteome</keyword>
<evidence type="ECO:0000313" key="1">
    <source>
        <dbReference type="Proteomes" id="UP000887564"/>
    </source>
</evidence>
<dbReference type="AlphaFoldDB" id="A0A914R289"/>
<dbReference type="Gene3D" id="3.40.50.300">
    <property type="entry name" value="P-loop containing nucleotide triphosphate hydrolases"/>
    <property type="match status" value="1"/>
</dbReference>
<dbReference type="Proteomes" id="UP000887564">
    <property type="component" value="Unplaced"/>
</dbReference>
<accession>A0A914R289</accession>
<protein>
    <submittedName>
        <fullName evidence="2">Uncharacterized protein</fullName>
    </submittedName>
</protein>
<evidence type="ECO:0000313" key="2">
    <source>
        <dbReference type="WBParaSite" id="PEQ_0000071901-mRNA-1"/>
    </source>
</evidence>
<sequence length="75" mass="8714">MWALGKIMKCPEVPKVYIGSFWPYWNEKNALLRGAIQEDLDALIKDILNLPSDYHAKRVNDVIRRARNVSCLLDK</sequence>
<name>A0A914R289_PAREQ</name>
<dbReference type="WBParaSite" id="PEQ_0000071901-mRNA-1">
    <property type="protein sequence ID" value="PEQ_0000071901-mRNA-1"/>
    <property type="gene ID" value="PEQ_0000071901"/>
</dbReference>
<proteinExistence type="predicted"/>
<reference evidence="2" key="1">
    <citation type="submission" date="2022-11" db="UniProtKB">
        <authorList>
            <consortium name="WormBaseParasite"/>
        </authorList>
    </citation>
    <scope>IDENTIFICATION</scope>
</reference>
<organism evidence="1 2">
    <name type="scientific">Parascaris equorum</name>
    <name type="common">Equine roundworm</name>
    <dbReference type="NCBI Taxonomy" id="6256"/>
    <lineage>
        <taxon>Eukaryota</taxon>
        <taxon>Metazoa</taxon>
        <taxon>Ecdysozoa</taxon>
        <taxon>Nematoda</taxon>
        <taxon>Chromadorea</taxon>
        <taxon>Rhabditida</taxon>
        <taxon>Spirurina</taxon>
        <taxon>Ascaridomorpha</taxon>
        <taxon>Ascaridoidea</taxon>
        <taxon>Ascarididae</taxon>
        <taxon>Parascaris</taxon>
    </lineage>
</organism>
<dbReference type="InterPro" id="IPR027417">
    <property type="entry name" value="P-loop_NTPase"/>
</dbReference>